<sequence length="462" mass="50284">MFPLAAHNSDLERFAVEGALATASFVLSNMGLLNFKPFAAHNRAIAHDIQLDLKAPAPARRPRHPRPQRRAVPLPAEIILHILEAAYFSDALEPDDALLRSCALVCRAWAGPAQKLLFRSVTLRSEAAFASFRSALDMSCERGRALAESVTRLRAVLDYNQPGHLSETSFARAVAACPKLYELGLHIYGRGPPGDGDPSNGAPSFNRTTLALLRRAGPRIAALHFSNASADSAHLFQLLALCPSLHSLSVRGVPPHLPPDAPLAFASALHALHMDFQSKPSTDFLNWLLQNSARSLRVLEFAREPSTDMLAHLVGRHAQALQSLALPSCGSREAAAVVRACTHLKEFRVEHARGAPAVWKALPEGIQHIALGVDAEAQLEAVLGVVKEREELEVVTLQMWEGGAAHPALPSLRMECATRGIELRITRDVRVFRTMVRGDPVPTDSFPRTKSLSRPPLIQPSL</sequence>
<dbReference type="InterPro" id="IPR032675">
    <property type="entry name" value="LRR_dom_sf"/>
</dbReference>
<evidence type="ECO:0000259" key="2">
    <source>
        <dbReference type="Pfam" id="PF12937"/>
    </source>
</evidence>
<accession>S7QK04</accession>
<dbReference type="STRING" id="670483.S7QK04"/>
<dbReference type="eggNOG" id="ENOG502SMIR">
    <property type="taxonomic scope" value="Eukaryota"/>
</dbReference>
<dbReference type="SUPFAM" id="SSF52047">
    <property type="entry name" value="RNI-like"/>
    <property type="match status" value="1"/>
</dbReference>
<dbReference type="HOGENOM" id="CLU_039327_0_0_1"/>
<gene>
    <name evidence="3" type="ORF">GLOTRDRAFT_118483</name>
</gene>
<dbReference type="OMA" id="LCPNLYE"/>
<proteinExistence type="predicted"/>
<dbReference type="GeneID" id="19300496"/>
<feature type="region of interest" description="Disordered" evidence="1">
    <location>
        <begin position="440"/>
        <end position="462"/>
    </location>
</feature>
<dbReference type="Pfam" id="PF12937">
    <property type="entry name" value="F-box-like"/>
    <property type="match status" value="1"/>
</dbReference>
<dbReference type="InterPro" id="IPR001810">
    <property type="entry name" value="F-box_dom"/>
</dbReference>
<dbReference type="AlphaFoldDB" id="S7QK04"/>
<evidence type="ECO:0000256" key="1">
    <source>
        <dbReference type="SAM" id="MobiDB-lite"/>
    </source>
</evidence>
<dbReference type="EMBL" id="KB469296">
    <property type="protein sequence ID" value="EPQ60051.1"/>
    <property type="molecule type" value="Genomic_DNA"/>
</dbReference>
<dbReference type="OrthoDB" id="2522283at2759"/>
<dbReference type="KEGG" id="gtr:GLOTRDRAFT_118483"/>
<feature type="domain" description="F-box" evidence="2">
    <location>
        <begin position="74"/>
        <end position="123"/>
    </location>
</feature>
<organism evidence="3 4">
    <name type="scientific">Gloeophyllum trabeum (strain ATCC 11539 / FP-39264 / Madison 617)</name>
    <name type="common">Brown rot fungus</name>
    <dbReference type="NCBI Taxonomy" id="670483"/>
    <lineage>
        <taxon>Eukaryota</taxon>
        <taxon>Fungi</taxon>
        <taxon>Dikarya</taxon>
        <taxon>Basidiomycota</taxon>
        <taxon>Agaricomycotina</taxon>
        <taxon>Agaricomycetes</taxon>
        <taxon>Gloeophyllales</taxon>
        <taxon>Gloeophyllaceae</taxon>
        <taxon>Gloeophyllum</taxon>
    </lineage>
</organism>
<dbReference type="Proteomes" id="UP000030669">
    <property type="component" value="Unassembled WGS sequence"/>
</dbReference>
<dbReference type="RefSeq" id="XP_007860541.1">
    <property type="nucleotide sequence ID" value="XM_007862350.1"/>
</dbReference>
<evidence type="ECO:0000313" key="4">
    <source>
        <dbReference type="Proteomes" id="UP000030669"/>
    </source>
</evidence>
<name>S7QK04_GLOTA</name>
<keyword evidence="4" id="KW-1185">Reference proteome</keyword>
<dbReference type="CDD" id="cd09917">
    <property type="entry name" value="F-box_SF"/>
    <property type="match status" value="1"/>
</dbReference>
<evidence type="ECO:0000313" key="3">
    <source>
        <dbReference type="EMBL" id="EPQ60051.1"/>
    </source>
</evidence>
<protein>
    <recommendedName>
        <fullName evidence="2">F-box domain-containing protein</fullName>
    </recommendedName>
</protein>
<dbReference type="Gene3D" id="3.80.10.10">
    <property type="entry name" value="Ribonuclease Inhibitor"/>
    <property type="match status" value="1"/>
</dbReference>
<reference evidence="3 4" key="1">
    <citation type="journal article" date="2012" name="Science">
        <title>The Paleozoic origin of enzymatic lignin decomposition reconstructed from 31 fungal genomes.</title>
        <authorList>
            <person name="Floudas D."/>
            <person name="Binder M."/>
            <person name="Riley R."/>
            <person name="Barry K."/>
            <person name="Blanchette R.A."/>
            <person name="Henrissat B."/>
            <person name="Martinez A.T."/>
            <person name="Otillar R."/>
            <person name="Spatafora J.W."/>
            <person name="Yadav J.S."/>
            <person name="Aerts A."/>
            <person name="Benoit I."/>
            <person name="Boyd A."/>
            <person name="Carlson A."/>
            <person name="Copeland A."/>
            <person name="Coutinho P.M."/>
            <person name="de Vries R.P."/>
            <person name="Ferreira P."/>
            <person name="Findley K."/>
            <person name="Foster B."/>
            <person name="Gaskell J."/>
            <person name="Glotzer D."/>
            <person name="Gorecki P."/>
            <person name="Heitman J."/>
            <person name="Hesse C."/>
            <person name="Hori C."/>
            <person name="Igarashi K."/>
            <person name="Jurgens J.A."/>
            <person name="Kallen N."/>
            <person name="Kersten P."/>
            <person name="Kohler A."/>
            <person name="Kuees U."/>
            <person name="Kumar T.K.A."/>
            <person name="Kuo A."/>
            <person name="LaButti K."/>
            <person name="Larrondo L.F."/>
            <person name="Lindquist E."/>
            <person name="Ling A."/>
            <person name="Lombard V."/>
            <person name="Lucas S."/>
            <person name="Lundell T."/>
            <person name="Martin R."/>
            <person name="McLaughlin D.J."/>
            <person name="Morgenstern I."/>
            <person name="Morin E."/>
            <person name="Murat C."/>
            <person name="Nagy L.G."/>
            <person name="Nolan M."/>
            <person name="Ohm R.A."/>
            <person name="Patyshakuliyeva A."/>
            <person name="Rokas A."/>
            <person name="Ruiz-Duenas F.J."/>
            <person name="Sabat G."/>
            <person name="Salamov A."/>
            <person name="Samejima M."/>
            <person name="Schmutz J."/>
            <person name="Slot J.C."/>
            <person name="St John F."/>
            <person name="Stenlid J."/>
            <person name="Sun H."/>
            <person name="Sun S."/>
            <person name="Syed K."/>
            <person name="Tsang A."/>
            <person name="Wiebenga A."/>
            <person name="Young D."/>
            <person name="Pisabarro A."/>
            <person name="Eastwood D.C."/>
            <person name="Martin F."/>
            <person name="Cullen D."/>
            <person name="Grigoriev I.V."/>
            <person name="Hibbett D.S."/>
        </authorList>
    </citation>
    <scope>NUCLEOTIDE SEQUENCE [LARGE SCALE GENOMIC DNA]</scope>
    <source>
        <strain evidence="3 4">ATCC 11539</strain>
    </source>
</reference>